<evidence type="ECO:0000313" key="7">
    <source>
        <dbReference type="EMBL" id="MXQ52691.1"/>
    </source>
</evidence>
<dbReference type="PROSITE" id="PS51094">
    <property type="entry name" value="PTS_EIIA_TYPE_2"/>
    <property type="match status" value="1"/>
</dbReference>
<dbReference type="PANTHER" id="PTHR30185">
    <property type="entry name" value="CRYPTIC BETA-GLUCOSIDE BGL OPERON ANTITERMINATOR"/>
    <property type="match status" value="1"/>
</dbReference>
<dbReference type="PROSITE" id="PS51372">
    <property type="entry name" value="PRD_2"/>
    <property type="match status" value="2"/>
</dbReference>
<dbReference type="InterPro" id="IPR036390">
    <property type="entry name" value="WH_DNA-bd_sf"/>
</dbReference>
<organism evidence="7 8">
    <name type="scientific">Shimazuella alba</name>
    <dbReference type="NCBI Taxonomy" id="2690964"/>
    <lineage>
        <taxon>Bacteria</taxon>
        <taxon>Bacillati</taxon>
        <taxon>Bacillota</taxon>
        <taxon>Bacilli</taxon>
        <taxon>Bacillales</taxon>
        <taxon>Thermoactinomycetaceae</taxon>
        <taxon>Shimazuella</taxon>
    </lineage>
</organism>
<reference evidence="7 8" key="1">
    <citation type="submission" date="2019-12" db="EMBL/GenBank/DDBJ databases">
        <title>Whole-genome analyses of novel actinobacteria.</title>
        <authorList>
            <person name="Sahin N."/>
            <person name="Saygin H."/>
        </authorList>
    </citation>
    <scope>NUCLEOTIDE SEQUENCE [LARGE SCALE GENOMIC DNA]</scope>
    <source>
        <strain evidence="7 8">KC615</strain>
    </source>
</reference>
<dbReference type="Pfam" id="PF05043">
    <property type="entry name" value="Mga"/>
    <property type="match status" value="1"/>
</dbReference>
<dbReference type="Gene3D" id="1.10.1790.10">
    <property type="entry name" value="PRD domain"/>
    <property type="match status" value="2"/>
</dbReference>
<dbReference type="GO" id="GO:0006355">
    <property type="term" value="P:regulation of DNA-templated transcription"/>
    <property type="evidence" value="ECO:0007669"/>
    <property type="project" value="InterPro"/>
</dbReference>
<dbReference type="SUPFAM" id="SSF55804">
    <property type="entry name" value="Phoshotransferase/anion transport protein"/>
    <property type="match status" value="1"/>
</dbReference>
<feature type="domain" description="PRD" evidence="6">
    <location>
        <begin position="281"/>
        <end position="387"/>
    </location>
</feature>
<keyword evidence="4" id="KW-0804">Transcription</keyword>
<evidence type="ECO:0000256" key="1">
    <source>
        <dbReference type="ARBA" id="ARBA00022737"/>
    </source>
</evidence>
<evidence type="ECO:0000259" key="5">
    <source>
        <dbReference type="PROSITE" id="PS51094"/>
    </source>
</evidence>
<dbReference type="Pfam" id="PF08279">
    <property type="entry name" value="HTH_11"/>
    <property type="match status" value="1"/>
</dbReference>
<dbReference type="InterPro" id="IPR013196">
    <property type="entry name" value="HTH_11"/>
</dbReference>
<dbReference type="Proteomes" id="UP000430692">
    <property type="component" value="Unassembled WGS sequence"/>
</dbReference>
<keyword evidence="1" id="KW-0677">Repeat</keyword>
<dbReference type="RefSeq" id="WP_160799816.1">
    <property type="nucleotide sequence ID" value="NZ_WUUL01000002.1"/>
</dbReference>
<dbReference type="InterPro" id="IPR036634">
    <property type="entry name" value="PRD_sf"/>
</dbReference>
<gene>
    <name evidence="7" type="ORF">GSM42_02840</name>
</gene>
<dbReference type="EMBL" id="WUUL01000002">
    <property type="protein sequence ID" value="MXQ52691.1"/>
    <property type="molecule type" value="Genomic_DNA"/>
</dbReference>
<dbReference type="InterPro" id="IPR016152">
    <property type="entry name" value="PTrfase/Anion_transptr"/>
</dbReference>
<evidence type="ECO:0000256" key="2">
    <source>
        <dbReference type="ARBA" id="ARBA00023015"/>
    </source>
</evidence>
<dbReference type="AlphaFoldDB" id="A0A6I4VQM5"/>
<dbReference type="Gene3D" id="3.40.930.10">
    <property type="entry name" value="Mannitol-specific EII, Chain A"/>
    <property type="match status" value="1"/>
</dbReference>
<evidence type="ECO:0000256" key="4">
    <source>
        <dbReference type="ARBA" id="ARBA00023163"/>
    </source>
</evidence>
<keyword evidence="2" id="KW-0805">Transcription regulation</keyword>
<dbReference type="Gene3D" id="1.10.10.10">
    <property type="entry name" value="Winged helix-like DNA-binding domain superfamily/Winged helix DNA-binding domain"/>
    <property type="match status" value="1"/>
</dbReference>
<dbReference type="InterPro" id="IPR050661">
    <property type="entry name" value="BglG_antiterminators"/>
</dbReference>
<sequence>MKNDRREAFIQYLASQNDWCLATNLANYFKVSTRTIRKYVNEINQDQIVIASSPKGYQLVSKDKVKTNDIHASPMDRTKVILKELILQSEGLNIFDLGDRLFLSVSSIENDIVHANKIIKPYQLKIRHKKDVLILTGEEKDKRRLMSFIISQETSNEFLSLKAVQDSFPDYDVSLLKSEIVFILKEHNLYVNDYIMNNILLHLIITVDRIKNNNSVIQTADLHKFKSNLETKAANKIADFLEAKYDISFNESERYNFILLLSSKTTLLNYQSLTPSSLNHYVDEHYVSLSKKLLEKVHERYFIDISDDEFFVKFTLHIRNLIFRSKNEQMAKNPLTHKLKDSYPLIYELAVFISNQIQLIENIHIKEDEISYIAFHIGSYFERKKNLEKKILCAVICPSYYDMQVQLIQKLEKNFHDSLEIIKVSSELSELDSLEEIDLIISTLPLQNERIPSVFVHPYLTNEDYAYIQNQLNKLNKQKEIREVKQYLDLYFDEELFMKNVYLDSDEAYIAFMSKLLYEKGYVSQDYGKSVLERERMSSTAFNNNVAVPHSMHMNAAKTGICIIILDRPVNWGKEKVQVIVMISINRQQRELFSPFFEGVINILSEWKNVHELIKAKDYDDFMDKMMWLMNLPRL</sequence>
<dbReference type="SUPFAM" id="SSF63520">
    <property type="entry name" value="PTS-regulatory domain, PRD"/>
    <property type="match status" value="2"/>
</dbReference>
<dbReference type="CDD" id="cd05568">
    <property type="entry name" value="PTS_IIB_bgl_like"/>
    <property type="match status" value="1"/>
</dbReference>
<proteinExistence type="predicted"/>
<evidence type="ECO:0000256" key="3">
    <source>
        <dbReference type="ARBA" id="ARBA00023159"/>
    </source>
</evidence>
<feature type="domain" description="PRD" evidence="6">
    <location>
        <begin position="167"/>
        <end position="271"/>
    </location>
</feature>
<dbReference type="Pfam" id="PF00874">
    <property type="entry name" value="PRD"/>
    <property type="match status" value="2"/>
</dbReference>
<accession>A0A6I4VQM5</accession>
<evidence type="ECO:0000259" key="6">
    <source>
        <dbReference type="PROSITE" id="PS51372"/>
    </source>
</evidence>
<dbReference type="InterPro" id="IPR002178">
    <property type="entry name" value="PTS_EIIA_type-2_dom"/>
</dbReference>
<name>A0A6I4VQM5_9BACL</name>
<protein>
    <submittedName>
        <fullName evidence="7">PTS transporter subunit EIIA</fullName>
    </submittedName>
</protein>
<dbReference type="InterPro" id="IPR011608">
    <property type="entry name" value="PRD"/>
</dbReference>
<dbReference type="InterPro" id="IPR036388">
    <property type="entry name" value="WH-like_DNA-bd_sf"/>
</dbReference>
<dbReference type="PANTHER" id="PTHR30185:SF12">
    <property type="entry name" value="TRANSCRIPTIONAL REGULATOR MANR"/>
    <property type="match status" value="1"/>
</dbReference>
<dbReference type="Pfam" id="PF00359">
    <property type="entry name" value="PTS_EIIA_2"/>
    <property type="match status" value="1"/>
</dbReference>
<comment type="caution">
    <text evidence="7">The sequence shown here is derived from an EMBL/GenBank/DDBJ whole genome shotgun (WGS) entry which is preliminary data.</text>
</comment>
<evidence type="ECO:0000313" key="8">
    <source>
        <dbReference type="Proteomes" id="UP000430692"/>
    </source>
</evidence>
<feature type="domain" description="PTS EIIA type-2" evidence="5">
    <location>
        <begin position="490"/>
        <end position="629"/>
    </location>
</feature>
<dbReference type="SUPFAM" id="SSF46785">
    <property type="entry name" value="Winged helix' DNA-binding domain"/>
    <property type="match status" value="1"/>
</dbReference>
<keyword evidence="8" id="KW-1185">Reference proteome</keyword>
<dbReference type="InterPro" id="IPR007737">
    <property type="entry name" value="Mga_HTH"/>
</dbReference>
<keyword evidence="3" id="KW-0010">Activator</keyword>